<sequence length="219" mass="23599">MDSPRQIIADPRELAEIFAQARFDTEICDAIEAAGRGPDVFPEDEIPWAGRGHCRLCAIPLAALLDESGVAVVSGGGELDGELDGVYRHTLCSKTGKHRCYATRHLTKGCVGLAQGMDGLTWSFVRLEPPRREWRWDAPVLARGVCDPVNGKIVWCGAAAKIKISCAAAAAAIAIQKVWRGRQGRQTARAKKAAWCAPGGPGAPPARRQIRPRPRSVDS</sequence>
<protein>
    <submittedName>
        <fullName evidence="2">Uncharacterized protein</fullName>
    </submittedName>
</protein>
<feature type="region of interest" description="Disordered" evidence="1">
    <location>
        <begin position="189"/>
        <end position="219"/>
    </location>
</feature>
<gene>
    <name evidence="2" type="ORF">LCMAC103_00880</name>
</gene>
<accession>A0A481YV30</accession>
<reference evidence="2" key="1">
    <citation type="journal article" date="2019" name="MBio">
        <title>Virus Genomes from Deep Sea Sediments Expand the Ocean Megavirome and Support Independent Origins of Viral Gigantism.</title>
        <authorList>
            <person name="Backstrom D."/>
            <person name="Yutin N."/>
            <person name="Jorgensen S.L."/>
            <person name="Dharamshi J."/>
            <person name="Homa F."/>
            <person name="Zaremba-Niedwiedzka K."/>
            <person name="Spang A."/>
            <person name="Wolf Y.I."/>
            <person name="Koonin E.V."/>
            <person name="Ettema T.J."/>
        </authorList>
    </citation>
    <scope>NUCLEOTIDE SEQUENCE</scope>
</reference>
<organism evidence="2">
    <name type="scientific">Marseillevirus LCMAC103</name>
    <dbReference type="NCBI Taxonomy" id="2506604"/>
    <lineage>
        <taxon>Viruses</taxon>
        <taxon>Varidnaviria</taxon>
        <taxon>Bamfordvirae</taxon>
        <taxon>Nucleocytoviricota</taxon>
        <taxon>Megaviricetes</taxon>
        <taxon>Pimascovirales</taxon>
        <taxon>Pimascovirales incertae sedis</taxon>
        <taxon>Marseilleviridae</taxon>
    </lineage>
</organism>
<evidence type="ECO:0000256" key="1">
    <source>
        <dbReference type="SAM" id="MobiDB-lite"/>
    </source>
</evidence>
<dbReference type="EMBL" id="MK500336">
    <property type="protein sequence ID" value="QBK86757.1"/>
    <property type="molecule type" value="Genomic_DNA"/>
</dbReference>
<feature type="compositionally biased region" description="Basic residues" evidence="1">
    <location>
        <begin position="208"/>
        <end position="219"/>
    </location>
</feature>
<dbReference type="PROSITE" id="PS50096">
    <property type="entry name" value="IQ"/>
    <property type="match status" value="1"/>
</dbReference>
<name>A0A481YV30_9VIRU</name>
<evidence type="ECO:0000313" key="2">
    <source>
        <dbReference type="EMBL" id="QBK86757.1"/>
    </source>
</evidence>
<proteinExistence type="predicted"/>